<organism evidence="18 19">
    <name type="scientific">Anisodus tanguticus</name>
    <dbReference type="NCBI Taxonomy" id="243964"/>
    <lineage>
        <taxon>Eukaryota</taxon>
        <taxon>Viridiplantae</taxon>
        <taxon>Streptophyta</taxon>
        <taxon>Embryophyta</taxon>
        <taxon>Tracheophyta</taxon>
        <taxon>Spermatophyta</taxon>
        <taxon>Magnoliopsida</taxon>
        <taxon>eudicotyledons</taxon>
        <taxon>Gunneridae</taxon>
        <taxon>Pentapetalae</taxon>
        <taxon>asterids</taxon>
        <taxon>lamiids</taxon>
        <taxon>Solanales</taxon>
        <taxon>Solanaceae</taxon>
        <taxon>Solanoideae</taxon>
        <taxon>Hyoscyameae</taxon>
        <taxon>Anisodus</taxon>
    </lineage>
</organism>
<keyword evidence="10" id="KW-0611">Plant defense</keyword>
<evidence type="ECO:0000256" key="12">
    <source>
        <dbReference type="ARBA" id="ARBA00023054"/>
    </source>
</evidence>
<evidence type="ECO:0000256" key="6">
    <source>
        <dbReference type="ARBA" id="ARBA00022614"/>
    </source>
</evidence>
<comment type="subcellular location">
    <subcellularLocation>
        <location evidence="3">Cytoplasm</location>
    </subcellularLocation>
    <subcellularLocation>
        <location evidence="2">Membrane</location>
        <topology evidence="2">Peripheral membrane protein</topology>
    </subcellularLocation>
</comment>
<keyword evidence="6" id="KW-0433">Leucine-rich repeat</keyword>
<dbReference type="GO" id="GO:0005737">
    <property type="term" value="C:cytoplasm"/>
    <property type="evidence" value="ECO:0007669"/>
    <property type="project" value="UniProtKB-SubCell"/>
</dbReference>
<keyword evidence="9" id="KW-0547">Nucleotide-binding</keyword>
<keyword evidence="11" id="KW-0067">ATP-binding</keyword>
<dbReference type="InterPro" id="IPR002182">
    <property type="entry name" value="NB-ARC"/>
</dbReference>
<dbReference type="FunFam" id="3.40.50.300:FF:001091">
    <property type="entry name" value="Probable disease resistance protein At1g61300"/>
    <property type="match status" value="1"/>
</dbReference>
<keyword evidence="5" id="KW-0963">Cytoplasm</keyword>
<dbReference type="PANTHER" id="PTHR23155">
    <property type="entry name" value="DISEASE RESISTANCE PROTEIN RP"/>
    <property type="match status" value="1"/>
</dbReference>
<keyword evidence="7" id="KW-0381">Hypersensitive response</keyword>
<dbReference type="InterPro" id="IPR041118">
    <property type="entry name" value="Rx_N"/>
</dbReference>
<evidence type="ECO:0000256" key="8">
    <source>
        <dbReference type="ARBA" id="ARBA00022737"/>
    </source>
</evidence>
<dbReference type="CDD" id="cd14798">
    <property type="entry name" value="RX-CC_like"/>
    <property type="match status" value="1"/>
</dbReference>
<dbReference type="Pfam" id="PF00931">
    <property type="entry name" value="NB-ARC"/>
    <property type="match status" value="1"/>
</dbReference>
<dbReference type="Gene3D" id="1.10.10.10">
    <property type="entry name" value="Winged helix-like DNA-binding domain superfamily/Winged helix DNA-binding domain"/>
    <property type="match status" value="1"/>
</dbReference>
<evidence type="ECO:0000256" key="13">
    <source>
        <dbReference type="ARBA" id="ARBA00023136"/>
    </source>
</evidence>
<feature type="coiled-coil region" evidence="14">
    <location>
        <begin position="639"/>
        <end position="669"/>
    </location>
</feature>
<evidence type="ECO:0000313" key="19">
    <source>
        <dbReference type="Proteomes" id="UP001291623"/>
    </source>
</evidence>
<dbReference type="InterPro" id="IPR044974">
    <property type="entry name" value="Disease_R_plants"/>
</dbReference>
<evidence type="ECO:0000256" key="10">
    <source>
        <dbReference type="ARBA" id="ARBA00022821"/>
    </source>
</evidence>
<dbReference type="Gene3D" id="1.20.5.4130">
    <property type="match status" value="1"/>
</dbReference>
<dbReference type="InterPro" id="IPR042197">
    <property type="entry name" value="Apaf_helical"/>
</dbReference>
<evidence type="ECO:0000259" key="16">
    <source>
        <dbReference type="Pfam" id="PF18052"/>
    </source>
</evidence>
<evidence type="ECO:0000256" key="5">
    <source>
        <dbReference type="ARBA" id="ARBA00022490"/>
    </source>
</evidence>
<dbReference type="Gene3D" id="3.80.10.10">
    <property type="entry name" value="Ribonuclease Inhibitor"/>
    <property type="match status" value="1"/>
</dbReference>
<evidence type="ECO:0000256" key="14">
    <source>
        <dbReference type="SAM" id="Coils"/>
    </source>
</evidence>
<proteinExistence type="inferred from homology"/>
<evidence type="ECO:0000256" key="7">
    <source>
        <dbReference type="ARBA" id="ARBA00022667"/>
    </source>
</evidence>
<dbReference type="InterPro" id="IPR058922">
    <property type="entry name" value="WHD_DRP"/>
</dbReference>
<comment type="similarity">
    <text evidence="4">Belongs to the disease resistance NB-LRR family.</text>
</comment>
<dbReference type="Gene3D" id="3.40.50.300">
    <property type="entry name" value="P-loop containing nucleotide triphosphate hydrolases"/>
    <property type="match status" value="1"/>
</dbReference>
<keyword evidence="19" id="KW-1185">Reference proteome</keyword>
<evidence type="ECO:0000259" key="17">
    <source>
        <dbReference type="Pfam" id="PF23559"/>
    </source>
</evidence>
<evidence type="ECO:0000256" key="2">
    <source>
        <dbReference type="ARBA" id="ARBA00004170"/>
    </source>
</evidence>
<dbReference type="GO" id="GO:0009626">
    <property type="term" value="P:plant-type hypersensitive response"/>
    <property type="evidence" value="ECO:0007669"/>
    <property type="project" value="UniProtKB-KW"/>
</dbReference>
<name>A0AAE1RRQ7_9SOLA</name>
<dbReference type="GO" id="GO:0043531">
    <property type="term" value="F:ADP binding"/>
    <property type="evidence" value="ECO:0007669"/>
    <property type="project" value="InterPro"/>
</dbReference>
<dbReference type="SUPFAM" id="SSF52540">
    <property type="entry name" value="P-loop containing nucleoside triphosphate hydrolases"/>
    <property type="match status" value="1"/>
</dbReference>
<dbReference type="EMBL" id="JAVYJV010000013">
    <property type="protein sequence ID" value="KAK4356656.1"/>
    <property type="molecule type" value="Genomic_DNA"/>
</dbReference>
<dbReference type="GO" id="GO:0016020">
    <property type="term" value="C:membrane"/>
    <property type="evidence" value="ECO:0007669"/>
    <property type="project" value="UniProtKB-SubCell"/>
</dbReference>
<protein>
    <submittedName>
        <fullName evidence="18">Uncharacterized protein</fullName>
    </submittedName>
</protein>
<dbReference type="GO" id="GO:0051607">
    <property type="term" value="P:defense response to virus"/>
    <property type="evidence" value="ECO:0007669"/>
    <property type="project" value="UniProtKB-ARBA"/>
</dbReference>
<evidence type="ECO:0000259" key="15">
    <source>
        <dbReference type="Pfam" id="PF00931"/>
    </source>
</evidence>
<comment type="function">
    <text evidence="1">Confers resistance to late blight (Phytophthora infestans) races carrying the avirulence gene Avr1. Resistance proteins guard the plant against pathogens that contain an appropriate avirulence protein via an indirect interaction with this avirulence protein. That triggers a defense system including the hypersensitive response, which restricts the pathogen growth.</text>
</comment>
<dbReference type="Pfam" id="PF18052">
    <property type="entry name" value="Rx_N"/>
    <property type="match status" value="1"/>
</dbReference>
<dbReference type="InterPro" id="IPR032675">
    <property type="entry name" value="LRR_dom_sf"/>
</dbReference>
<dbReference type="PRINTS" id="PR00364">
    <property type="entry name" value="DISEASERSIST"/>
</dbReference>
<dbReference type="GO" id="GO:0005524">
    <property type="term" value="F:ATP binding"/>
    <property type="evidence" value="ECO:0007669"/>
    <property type="project" value="UniProtKB-KW"/>
</dbReference>
<dbReference type="InterPro" id="IPR036388">
    <property type="entry name" value="WH-like_DNA-bd_sf"/>
</dbReference>
<evidence type="ECO:0000256" key="11">
    <source>
        <dbReference type="ARBA" id="ARBA00022840"/>
    </source>
</evidence>
<feature type="domain" description="NB-ARC" evidence="15">
    <location>
        <begin position="754"/>
        <end position="925"/>
    </location>
</feature>
<reference evidence="18" key="1">
    <citation type="submission" date="2023-12" db="EMBL/GenBank/DDBJ databases">
        <title>Genome assembly of Anisodus tanguticus.</title>
        <authorList>
            <person name="Wang Y.-J."/>
        </authorList>
    </citation>
    <scope>NUCLEOTIDE SEQUENCE</scope>
    <source>
        <strain evidence="18">KB-2021</strain>
        <tissue evidence="18">Leaf</tissue>
    </source>
</reference>
<evidence type="ECO:0000313" key="18">
    <source>
        <dbReference type="EMBL" id="KAK4356656.1"/>
    </source>
</evidence>
<dbReference type="SUPFAM" id="SSF52058">
    <property type="entry name" value="L domain-like"/>
    <property type="match status" value="1"/>
</dbReference>
<evidence type="ECO:0000256" key="4">
    <source>
        <dbReference type="ARBA" id="ARBA00008894"/>
    </source>
</evidence>
<evidence type="ECO:0000256" key="1">
    <source>
        <dbReference type="ARBA" id="ARBA00002074"/>
    </source>
</evidence>
<sequence length="1462" mass="169817">MKAICIGSTPRIEEQDDIQDLDSHYVRGEPFKCMNWLEMHAYPLKHVALELNMRLDYLHFIMKRWTNRYDKFSHVHETIKHIGTNIHEACVNIENEKLYSALSILESILSSVLNCLALQREVEYAHELLNFSNYWFEVEDTENNPPSYLGMSIFPQGVEATKLVAEFVDTLLQKLKYVVSCRLNNVTSQSEVVKTFEMKLKFLRGFFWFTSTTRCIKFHGLEDLFARVRVLLDQAACIYYWCYVEKLSPDVEYVMIRTITCWKIFPYEVELRDNYLRALKAFQSPPLLDTHIPHSSKLVVAIADSLVDSFMELADKKSESKVPTTLRIETITQDLSLLITLLSDLRRENIIKLDDLLTYVKDQYDKLSLNSALGKMDKDQSSQVKSLYHRVRGMIKLMKVEFSLIDLQKTISNNSMVYWKGEIQILYEELKSFTTLVFNLPGQRDRHIEVLSDILETVISSYNIQYLNEDMDKKFGHGPFELSVKVKLIKTEVSLRKLMKNQLDLVKDKIENLVGDLELLGNFLLDPPEQYAEHERKNDLISSVNEMAGETDSIVESLCGMRSDEEELAGKLNVQLSDVLQHIKLIKTMDREICPKFPKFCKTNFPTTDGLGFLDFLIGDLVENLEFNSDATFLLKHHIEIVQRELQILREFLEKFEEQHNEHEELRSLWVQIVGVAYEVEYIVDSYVVNGRGTIWYHMLSDVLEEIHHIKEKVTKFSEYGYEYGTHSVGTVSYNSMPQKTENPKANEVVVGFEDVLRKLKGKVIGGTSNLDVISIVGMPGLGKTTVAKKLYQDCKATNHFDVCSWCCVSQFYERKELLIEILQQIIELPEKIEEKSVQDLASLLHKSVIGKRYLIFMDDVWTPDAWDDLRSPFKDDNKSSRFILTTRNVVVASYAKCYSEPEHLRWFNEEEGWMLLRQKLFQDQECPQKFVDVGKQIVDKCHGLPLSVVLVSGILRKMDITEDRWLQVEESLSSYGVGDSNSRDIIELSYKHLPEYLKPCFLYLGRFMEDEEILVSKLIWLWIAEGLVRKHKTKSLEDVGEEYLVDLVSRSLLMDAKKRHTGRVKACRVHDLLHEFCRIKAKEEKFLHDQGKGSSDFSFQDLEQRRISLCSNDIFSSLKPPIGFPVRSLNAASKTELMGPSFSFFECFRLLKVLDLERVDLWISFPKQIQLLIHLRYLAVRTGTTSIPRWIDKLAYLETLLVKGLRGEVKLPDTVWNMVRLRHVHINDRASFGFRKEVIENSSKLYDLETLSTPSLAYGDDMEKMMRKFSNLKKLRCRFLESSHYSMKLRKTFIRFPTLDFLIHLESLKVFSNGKKLSQPCEFKLPENLKKLTLSNFRLPWKEISTIATLPNLEVLKLLLRAFEGETWEVIDDEFPALKLLKLDDVILSQWDVSDDAFPNLEKLVLQKCKKLKEIPSSLGYNTTLESIEVSWCSISVTESAKQIQETQVEELARNEFKIFI</sequence>
<dbReference type="Gene3D" id="1.10.8.430">
    <property type="entry name" value="Helical domain of apoptotic protease-activating factors"/>
    <property type="match status" value="1"/>
</dbReference>
<feature type="domain" description="Disease resistance protein winged helix" evidence="17">
    <location>
        <begin position="1008"/>
        <end position="1077"/>
    </location>
</feature>
<dbReference type="InterPro" id="IPR038005">
    <property type="entry name" value="RX-like_CC"/>
</dbReference>
<dbReference type="InterPro" id="IPR027417">
    <property type="entry name" value="P-loop_NTPase"/>
</dbReference>
<keyword evidence="13" id="KW-0472">Membrane</keyword>
<feature type="domain" description="Disease resistance N-terminal" evidence="16">
    <location>
        <begin position="614"/>
        <end position="690"/>
    </location>
</feature>
<gene>
    <name evidence="18" type="ORF">RND71_025627</name>
</gene>
<keyword evidence="12 14" id="KW-0175">Coiled coil</keyword>
<evidence type="ECO:0000256" key="3">
    <source>
        <dbReference type="ARBA" id="ARBA00004496"/>
    </source>
</evidence>
<dbReference type="Pfam" id="PF23559">
    <property type="entry name" value="WHD_DRP"/>
    <property type="match status" value="1"/>
</dbReference>
<keyword evidence="8" id="KW-0677">Repeat</keyword>
<dbReference type="FunFam" id="1.10.10.10:FF:000322">
    <property type="entry name" value="Probable disease resistance protein At1g63360"/>
    <property type="match status" value="1"/>
</dbReference>
<dbReference type="Proteomes" id="UP001291623">
    <property type="component" value="Unassembled WGS sequence"/>
</dbReference>
<dbReference type="PANTHER" id="PTHR23155:SF1152">
    <property type="entry name" value="AAA+ ATPASE DOMAIN-CONTAINING PROTEIN"/>
    <property type="match status" value="1"/>
</dbReference>
<accession>A0AAE1RRQ7</accession>
<comment type="caution">
    <text evidence="18">The sequence shown here is derived from an EMBL/GenBank/DDBJ whole genome shotgun (WGS) entry which is preliminary data.</text>
</comment>
<evidence type="ECO:0000256" key="9">
    <source>
        <dbReference type="ARBA" id="ARBA00022741"/>
    </source>
</evidence>